<dbReference type="GO" id="GO:0005886">
    <property type="term" value="C:plasma membrane"/>
    <property type="evidence" value="ECO:0007669"/>
    <property type="project" value="UniProtKB-SubCell"/>
</dbReference>
<keyword evidence="2 6" id="KW-0732">Signal</keyword>
<dbReference type="InterPro" id="IPR023959">
    <property type="entry name" value="LpqB"/>
</dbReference>
<dbReference type="HAMAP" id="MF_01373">
    <property type="entry name" value="LpqB_lipoprot"/>
    <property type="match status" value="1"/>
</dbReference>
<evidence type="ECO:0000256" key="4">
    <source>
        <dbReference type="ARBA" id="ARBA00023139"/>
    </source>
</evidence>
<dbReference type="Pfam" id="PF10646">
    <property type="entry name" value="Germane"/>
    <property type="match status" value="1"/>
</dbReference>
<dbReference type="InterPro" id="IPR019606">
    <property type="entry name" value="GerMN"/>
</dbReference>
<keyword evidence="8" id="KW-1185">Reference proteome</keyword>
<name>A0A7I7ZWU6_9MYCO</name>
<evidence type="ECO:0000256" key="1">
    <source>
        <dbReference type="ARBA" id="ARBA00022475"/>
    </source>
</evidence>
<accession>A0A7I7ZWU6</accession>
<keyword evidence="1 6" id="KW-1003">Cell membrane</keyword>
<evidence type="ECO:0000313" key="7">
    <source>
        <dbReference type="EMBL" id="TLH64719.1"/>
    </source>
</evidence>
<evidence type="ECO:0000256" key="5">
    <source>
        <dbReference type="ARBA" id="ARBA00023288"/>
    </source>
</evidence>
<dbReference type="InterPro" id="IPR018910">
    <property type="entry name" value="LpqB_C"/>
</dbReference>
<proteinExistence type="inferred from homology"/>
<dbReference type="Pfam" id="PF25976">
    <property type="entry name" value="LpqB_N"/>
    <property type="match status" value="1"/>
</dbReference>
<keyword evidence="3 6" id="KW-0472">Membrane</keyword>
<comment type="similarity">
    <text evidence="6">Belongs to the LpqB lipoprotein family.</text>
</comment>
<dbReference type="SMART" id="SM00909">
    <property type="entry name" value="Germane"/>
    <property type="match status" value="1"/>
</dbReference>
<dbReference type="AlphaFoldDB" id="A0A7I7ZWU6"/>
<protein>
    <recommendedName>
        <fullName evidence="6">Lipoprotein LpqB</fullName>
    </recommendedName>
</protein>
<evidence type="ECO:0000256" key="2">
    <source>
        <dbReference type="ARBA" id="ARBA00022729"/>
    </source>
</evidence>
<gene>
    <name evidence="6" type="primary">lpqB</name>
    <name evidence="7" type="ORF">C1S79_19035</name>
</gene>
<reference evidence="7 8" key="1">
    <citation type="submission" date="2018-01" db="EMBL/GenBank/DDBJ databases">
        <title>Comparative genomics of Mycobacterium mucogenicum and Mycobacterium neoaurum clade members emphasizing tRNA and non-coding RNA.</title>
        <authorList>
            <person name="Behra P.R.K."/>
            <person name="Pettersson B.M.F."/>
            <person name="Das S."/>
            <person name="Dasgupta S."/>
            <person name="Kirsebom L.A."/>
        </authorList>
    </citation>
    <scope>NUCLEOTIDE SEQUENCE [LARGE SCALE GENOMIC DNA]</scope>
    <source>
        <strain evidence="7 8">DSM 45104</strain>
    </source>
</reference>
<comment type="caution">
    <text evidence="7">The sequence shown here is derived from an EMBL/GenBank/DDBJ whole genome shotgun (WGS) entry which is preliminary data.</text>
</comment>
<dbReference type="Proteomes" id="UP000309984">
    <property type="component" value="Unassembled WGS sequence"/>
</dbReference>
<evidence type="ECO:0000256" key="3">
    <source>
        <dbReference type="ARBA" id="ARBA00023136"/>
    </source>
</evidence>
<evidence type="ECO:0000313" key="8">
    <source>
        <dbReference type="Proteomes" id="UP000309984"/>
    </source>
</evidence>
<keyword evidence="5 6" id="KW-0449">Lipoprotein</keyword>
<keyword evidence="4 6" id="KW-0564">Palmitate</keyword>
<dbReference type="InterPro" id="IPR059026">
    <property type="entry name" value="LpqB_N"/>
</dbReference>
<dbReference type="PROSITE" id="PS51257">
    <property type="entry name" value="PROKAR_LIPOPROTEIN"/>
    <property type="match status" value="1"/>
</dbReference>
<evidence type="ECO:0000256" key="6">
    <source>
        <dbReference type="HAMAP-Rule" id="MF_01373"/>
    </source>
</evidence>
<sequence length="586" mass="61219">MKGALALCAVLMLVLTGCAGVPSSSAPQAVGTVDRPAPRNLPTPSPGMDPDLLLREFLKATADPANRHLAARQFLTESASRSWDDAGSALLIDRVVFVETRGTDKVSVTMHADILGSLSDVGVFETGEGALPDPGPIDLVKTPRGWRIDKLPNGVFLDWQQFQSTYKRDTLYFVDPTGKTVVPDPRYVAVSDPDQLATELVTKLLSGPRPEMASSVRNLMAAPLRLRGPVTRADGGKTGVGRGYGGARIDLESLSTTDPHSRQLLAAQIIWTLFRAGVNGPYVINADGAALDDRFAEGWNTSDVAATDPGADPGAAAGLHALAGGSLVSLEGDNAPRVAGAFGQLPGQTSAALSRSGQEVASVVTLRPGAPDMAQSLWVGPVNGDAAQALDAHTLTRPSWSLDDAIWIVVDGINVVRAIQEAASGQPARIPVDSSAVATKFPGPISALQLSRDATRAAMVINGQVILASVELREGGQLALTYPRRLGFGLGNTALSLSWRTGDDIVVTRTDGAHPVSYVNLDGVNSDGPTRNLVVPVSTVAANTSTVYLADQRGILQLSGSAADNNLMWTDIRPLMVAGALPVLPG</sequence>
<dbReference type="RefSeq" id="WP_138250063.1">
    <property type="nucleotide sequence ID" value="NZ_AP022616.1"/>
</dbReference>
<dbReference type="EMBL" id="POTM01000047">
    <property type="protein sequence ID" value="TLH64719.1"/>
    <property type="molecule type" value="Genomic_DNA"/>
</dbReference>
<dbReference type="Pfam" id="PF10647">
    <property type="entry name" value="Gmad1"/>
    <property type="match status" value="1"/>
</dbReference>
<comment type="subcellular location">
    <subcellularLocation>
        <location evidence="6">Cell membrane</location>
        <topology evidence="6">Lipid-anchor</topology>
    </subcellularLocation>
</comment>
<organism evidence="7 8">
    <name type="scientific">Mycolicibacterium phocaicum</name>
    <dbReference type="NCBI Taxonomy" id="319706"/>
    <lineage>
        <taxon>Bacteria</taxon>
        <taxon>Bacillati</taxon>
        <taxon>Actinomycetota</taxon>
        <taxon>Actinomycetes</taxon>
        <taxon>Mycobacteriales</taxon>
        <taxon>Mycobacteriaceae</taxon>
        <taxon>Mycolicibacterium</taxon>
    </lineage>
</organism>
<dbReference type="NCBIfam" id="NF010141">
    <property type="entry name" value="PRK13616.1"/>
    <property type="match status" value="1"/>
</dbReference>